<name>A0A2Z4JS47_9BURK</name>
<dbReference type="KEGG" id="poh:DPM16_04995"/>
<dbReference type="GO" id="GO:0006950">
    <property type="term" value="P:response to stress"/>
    <property type="evidence" value="ECO:0007669"/>
    <property type="project" value="UniProtKB-ARBA"/>
</dbReference>
<dbReference type="Proteomes" id="UP000762271">
    <property type="component" value="Unassembled WGS sequence"/>
</dbReference>
<reference evidence="4" key="1">
    <citation type="submission" date="2018-06" db="EMBL/GenBank/DDBJ databases">
        <title>Description of a new Polynucleobacter species.</title>
        <authorList>
            <person name="Hahn M.W."/>
        </authorList>
    </citation>
    <scope>NUCLEOTIDE SEQUENCE [LARGE SCALE GENOMIC DNA]</scope>
    <source>
        <strain evidence="4">MG-25-Pas1-D2</strain>
    </source>
</reference>
<dbReference type="EMBL" id="JAANGI010000001">
    <property type="protein sequence ID" value="MBT8590381.1"/>
    <property type="molecule type" value="Genomic_DNA"/>
</dbReference>
<accession>A0A2Z4JS47</accession>
<protein>
    <submittedName>
        <fullName evidence="2">M48 family peptidase</fullName>
    </submittedName>
    <submittedName>
        <fullName evidence="3">SprT family zinc-dependent metalloprotease</fullName>
    </submittedName>
</protein>
<dbReference type="InterPro" id="IPR006640">
    <property type="entry name" value="SprT-like_domain"/>
</dbReference>
<evidence type="ECO:0000259" key="1">
    <source>
        <dbReference type="Pfam" id="PF10263"/>
    </source>
</evidence>
<organism evidence="2 4">
    <name type="scientific">Polynucleobacter paneuropaeus</name>
    <dbReference type="NCBI Taxonomy" id="2527775"/>
    <lineage>
        <taxon>Bacteria</taxon>
        <taxon>Pseudomonadati</taxon>
        <taxon>Pseudomonadota</taxon>
        <taxon>Betaproteobacteria</taxon>
        <taxon>Burkholderiales</taxon>
        <taxon>Burkholderiaceae</taxon>
        <taxon>Polynucleobacter</taxon>
    </lineage>
</organism>
<reference evidence="3" key="3">
    <citation type="journal article" date="2021" name="Genome Biol. Evol.">
        <title>Continental-Scale Gene Flow Prevents Allopatric Divergence of Pelagic Freshwater Bacteria.</title>
        <authorList>
            <person name="Hoetzinger M."/>
            <person name="Pitt A."/>
            <person name="Huemer A."/>
            <person name="Hahn M.W."/>
        </authorList>
    </citation>
    <scope>NUCLEOTIDE SEQUENCE</scope>
    <source>
        <strain evidence="3">AP-YLGG-20-G6</strain>
    </source>
</reference>
<keyword evidence="3" id="KW-0645">Protease</keyword>
<feature type="domain" description="SprT-like" evidence="1">
    <location>
        <begin position="45"/>
        <end position="111"/>
    </location>
</feature>
<dbReference type="EMBL" id="CP030085">
    <property type="protein sequence ID" value="AWW49617.1"/>
    <property type="molecule type" value="Genomic_DNA"/>
</dbReference>
<reference evidence="2" key="2">
    <citation type="journal article" date="2019" name="Int. J. Syst. Evol. Microbiol.">
        <title>Polynucleobacter paneuropaeus sp. nov., characterized by six strains isolated from freshwater lakes located along a 3000 km north-south cross-section across Europe.</title>
        <authorList>
            <person name="Hoetzinger M."/>
            <person name="Schmidt J."/>
            <person name="Pitt A."/>
            <person name="Koll U."/>
            <person name="Lang E."/>
            <person name="Hahn M.W."/>
        </authorList>
    </citation>
    <scope>NUCLEOTIDE SEQUENCE</scope>
    <source>
        <strain evidence="2">MG-25-Pas1-D2</strain>
    </source>
</reference>
<evidence type="ECO:0000313" key="4">
    <source>
        <dbReference type="Proteomes" id="UP000248592"/>
    </source>
</evidence>
<sequence>MKAESKQHAVRESWLQDAVRHLEPVFSKAGYAIPPVRVSCGFPASSSPRTTLGQCWPRERSGGGVNEIFISPKLDDPVQLLDTLVHELCHAVDDCFSGHGEDFKGIAQTVGLEGPARMAHATEELMVKLSMISQELGPYPHQAIVFPPPRPSNASRSKAKCAQCGYEVTLLKRWASYGAPICPKDNLRMQEFASETIENTTEHDTESVERGIKTSVDDIRRAIS</sequence>
<dbReference type="Pfam" id="PF10263">
    <property type="entry name" value="SprT-like"/>
    <property type="match status" value="1"/>
</dbReference>
<evidence type="ECO:0000313" key="2">
    <source>
        <dbReference type="EMBL" id="AWW49617.1"/>
    </source>
</evidence>
<dbReference type="OrthoDB" id="9128446at2"/>
<dbReference type="RefSeq" id="WP_112209321.1">
    <property type="nucleotide sequence ID" value="NZ_CBCSBS010000001.1"/>
</dbReference>
<dbReference type="GeneID" id="66832327"/>
<keyword evidence="3" id="KW-0482">Metalloprotease</keyword>
<gene>
    <name evidence="3" type="ORF">G6693_00340</name>
    <name evidence="2" type="ORF">Pas1_03960</name>
</gene>
<proteinExistence type="predicted"/>
<dbReference type="GO" id="GO:0008237">
    <property type="term" value="F:metallopeptidase activity"/>
    <property type="evidence" value="ECO:0007669"/>
    <property type="project" value="UniProtKB-KW"/>
</dbReference>
<dbReference type="Proteomes" id="UP000248592">
    <property type="component" value="Chromosome"/>
</dbReference>
<evidence type="ECO:0000313" key="3">
    <source>
        <dbReference type="EMBL" id="MBT8590381.1"/>
    </source>
</evidence>
<keyword evidence="3" id="KW-0378">Hydrolase</keyword>
<dbReference type="AlphaFoldDB" id="A0A2Z4JS47"/>